<dbReference type="GO" id="GO:0005509">
    <property type="term" value="F:calcium ion binding"/>
    <property type="evidence" value="ECO:0007669"/>
    <property type="project" value="InterPro"/>
</dbReference>
<dbReference type="Proteomes" id="UP001152797">
    <property type="component" value="Unassembled WGS sequence"/>
</dbReference>
<feature type="transmembrane region" description="Helical" evidence="6">
    <location>
        <begin position="310"/>
        <end position="331"/>
    </location>
</feature>
<protein>
    <submittedName>
        <fullName evidence="10">Vacuolar amino acid transporter 3</fullName>
    </submittedName>
</protein>
<dbReference type="GO" id="GO:0005216">
    <property type="term" value="F:monoatomic ion channel activity"/>
    <property type="evidence" value="ECO:0007669"/>
    <property type="project" value="InterPro"/>
</dbReference>
<reference evidence="8" key="1">
    <citation type="submission" date="2022-10" db="EMBL/GenBank/DDBJ databases">
        <authorList>
            <person name="Chen Y."/>
            <person name="Dougan E. K."/>
            <person name="Chan C."/>
            <person name="Rhodes N."/>
            <person name="Thang M."/>
        </authorList>
    </citation>
    <scope>NUCLEOTIDE SEQUENCE</scope>
</reference>
<feature type="transmembrane region" description="Helical" evidence="6">
    <location>
        <begin position="812"/>
        <end position="832"/>
    </location>
</feature>
<gene>
    <name evidence="8" type="ORF">C1SCF055_LOCUS1083</name>
</gene>
<reference evidence="9" key="2">
    <citation type="submission" date="2024-04" db="EMBL/GenBank/DDBJ databases">
        <authorList>
            <person name="Chen Y."/>
            <person name="Shah S."/>
            <person name="Dougan E. K."/>
            <person name="Thang M."/>
            <person name="Chan C."/>
        </authorList>
    </citation>
    <scope>NUCLEOTIDE SEQUENCE [LARGE SCALE GENOMIC DNA]</scope>
</reference>
<evidence type="ECO:0000256" key="1">
    <source>
        <dbReference type="ARBA" id="ARBA00004141"/>
    </source>
</evidence>
<evidence type="ECO:0000256" key="2">
    <source>
        <dbReference type="ARBA" id="ARBA00022692"/>
    </source>
</evidence>
<evidence type="ECO:0000313" key="11">
    <source>
        <dbReference type="Proteomes" id="UP001152797"/>
    </source>
</evidence>
<dbReference type="EMBL" id="CAMXCT020000014">
    <property type="protein sequence ID" value="CAL1125879.1"/>
    <property type="molecule type" value="Genomic_DNA"/>
</dbReference>
<feature type="transmembrane region" description="Helical" evidence="6">
    <location>
        <begin position="844"/>
        <end position="870"/>
    </location>
</feature>
<dbReference type="Gene3D" id="1.10.287.70">
    <property type="match status" value="1"/>
</dbReference>
<evidence type="ECO:0000259" key="7">
    <source>
        <dbReference type="PROSITE" id="PS50222"/>
    </source>
</evidence>
<feature type="region of interest" description="Disordered" evidence="5">
    <location>
        <begin position="40"/>
        <end position="60"/>
    </location>
</feature>
<feature type="transmembrane region" description="Helical" evidence="6">
    <location>
        <begin position="213"/>
        <end position="235"/>
    </location>
</feature>
<evidence type="ECO:0000313" key="8">
    <source>
        <dbReference type="EMBL" id="CAI3972504.1"/>
    </source>
</evidence>
<dbReference type="InterPro" id="IPR011992">
    <property type="entry name" value="EF-hand-dom_pair"/>
</dbReference>
<dbReference type="SUPFAM" id="SSF81324">
    <property type="entry name" value="Voltage-gated potassium channels"/>
    <property type="match status" value="1"/>
</dbReference>
<feature type="domain" description="EF-hand" evidence="7">
    <location>
        <begin position="1290"/>
        <end position="1325"/>
    </location>
</feature>
<feature type="transmembrane region" description="Helical" evidence="6">
    <location>
        <begin position="242"/>
        <end position="261"/>
    </location>
</feature>
<sequence length="1416" mass="158436">MSDMGTAMANMPSGVPGSSRERSDVADLEKQLVQEQIVPIPRNNSWSGTERRVESSPELAASRRLREPGGFRRGFLQAQALNEGVQQAELPSRWTGRLVDTLRVQSFQVESHFYGLDLDEDSKDEPPPAGAGNLSIAFLIFKGNCGCAILYMPRGWMHGGLLLASIAVPLIGFASIWCSLRLLKVRMQTEGYAGYGELMSNAMGVWGRRGTNIFIVLLQSGICCTYFIVACTLLQSTVCPKVGLNILIPCMCLVILPVVAIRKISSLWPLSLLGTLLVVLGVVVVFGLELEGLVETHDRGPLLWMNWRELLVCLGQACFMFEGIGLILPTFDASKKPEDFPWIYTITMTATLSLVCCIGLFGYMAFGQGVQNLVLLDFQPGVLVFGVRLAFMLQVLCSFPLQMLPASRLIEGLFFERISDPPLSRKLAKTGFRFLLVICFAAIAYLGASHLDNFVSLIGALCGMPLAFIFPAAAHYILIKEQQWLDLLLMAIGAVLTVLVTAVNLVAFIPKFHKAPAKVPKVKGGSPKMELPNVPLHTEEVEEEDRHGKNEPKETFVRAMSDEKDDPPTIEESEGQTGQPKLLRKQVQPLQEFAEFHQTQFYHRRVGYEIYDTDTKFQVYQKKTRRFLDSSLFGKILAAIILLNCASMGWQVDWGVRNYSLSEPVVFEVITTLFTLVFSVEFATRCFAYGIFMFSWYNSEIGWNIFDGTLVLSSLLDEVMSRTSDGINVTALRVLRLARLLRILRVFRVVRYFTDLRVMVQGILLSAKTLIWAIALLMVLMFSVTVCICQLLRPYLASLESETEKTELTDSFGSMILGIFTLFQAMSGGVDWGEVALKLMKVSWWLALLFCVYMAFALFCVLNVMTGVFVENASKMTSADEEMIMMEEVRARQDYVDTVSRLFADCDKDNSGAVEWEDGVCGVQWKVDPQSQEPEEPAAFEDDESILESFGDDRSPDASPGSFWDEPTPRFDLSPASRRTSKESRRNSASSRRMSAFTQKTAGSRRTSATSTARRQSTETDASVPSRFGFNKQSTEEFSTKLARPASASAILQARARLEMLEDEQSRSTMVQRVNERVRQLVEEAKQPFPFSKRDIEAPPAAPEKDTSLRSYFSPGHAELSALEARRDKARFYDKKPVHQYYLNRAGHSLQKLLVDFDLSKHSGGEAQMHRARCDHAERILGWYENHVAPCEVKAREAPRTTVPWLFLKEDEKPPPGSMRPRSALSRVRAIHAGYSAPFGPYGDDEQWRSRLPRRPASAPLIRVLFRLGSHLTSSWERFSLFLVSRIALDTEADLKNVFHMLDFQNNGSVSVQEFAIGIQMFSGGAKSIDVARLMFEVTTIKKYMTDMYDVLVGPVAEEDKFNFRVSPLEKANAATNEVISRASVVGDIRDDVRASLMGRQEGPGLQGVVPDGHMR</sequence>
<comment type="caution">
    <text evidence="8">The sequence shown here is derived from an EMBL/GenBank/DDBJ whole genome shotgun (WGS) entry which is preliminary data.</text>
</comment>
<dbReference type="Pfam" id="PF00520">
    <property type="entry name" value="Ion_trans"/>
    <property type="match status" value="1"/>
</dbReference>
<keyword evidence="2 6" id="KW-0812">Transmembrane</keyword>
<feature type="compositionally biased region" description="Basic and acidic residues" evidence="5">
    <location>
        <begin position="544"/>
        <end position="562"/>
    </location>
</feature>
<dbReference type="PANTHER" id="PTHR22950">
    <property type="entry name" value="AMINO ACID TRANSPORTER"/>
    <property type="match status" value="1"/>
</dbReference>
<feature type="transmembrane region" description="Helical" evidence="6">
    <location>
        <begin position="161"/>
        <end position="183"/>
    </location>
</feature>
<dbReference type="PANTHER" id="PTHR22950:SF666">
    <property type="entry name" value="VACUOLAR AMINO ACID TRANSPORTER 4"/>
    <property type="match status" value="1"/>
</dbReference>
<dbReference type="EMBL" id="CAMXCT030000014">
    <property type="protein sequence ID" value="CAL4759816.1"/>
    <property type="molecule type" value="Genomic_DNA"/>
</dbReference>
<evidence type="ECO:0000256" key="3">
    <source>
        <dbReference type="ARBA" id="ARBA00022989"/>
    </source>
</evidence>
<proteinExistence type="predicted"/>
<keyword evidence="3 6" id="KW-1133">Transmembrane helix</keyword>
<dbReference type="InterPro" id="IPR027359">
    <property type="entry name" value="Volt_channel_dom_sf"/>
</dbReference>
<feature type="compositionally biased region" description="Acidic residues" evidence="5">
    <location>
        <begin position="563"/>
        <end position="574"/>
    </location>
</feature>
<dbReference type="PROSITE" id="PS50222">
    <property type="entry name" value="EF_HAND_2"/>
    <property type="match status" value="1"/>
</dbReference>
<dbReference type="InterPro" id="IPR013057">
    <property type="entry name" value="AA_transpt_TM"/>
</dbReference>
<keyword evidence="11" id="KW-1185">Reference proteome</keyword>
<feature type="transmembrane region" description="Helical" evidence="6">
    <location>
        <begin position="430"/>
        <end position="448"/>
    </location>
</feature>
<dbReference type="SUPFAM" id="SSF47473">
    <property type="entry name" value="EF-hand"/>
    <property type="match status" value="1"/>
</dbReference>
<feature type="region of interest" description="Disordered" evidence="5">
    <location>
        <begin position="1"/>
        <end position="26"/>
    </location>
</feature>
<dbReference type="Pfam" id="PF01490">
    <property type="entry name" value="Aa_trans"/>
    <property type="match status" value="1"/>
</dbReference>
<evidence type="ECO:0000256" key="6">
    <source>
        <dbReference type="SAM" id="Phobius"/>
    </source>
</evidence>
<feature type="transmembrane region" description="Helical" evidence="6">
    <location>
        <begin position="455"/>
        <end position="478"/>
    </location>
</feature>
<dbReference type="EMBL" id="CAMXCT010000014">
    <property type="protein sequence ID" value="CAI3972504.1"/>
    <property type="molecule type" value="Genomic_DNA"/>
</dbReference>
<name>A0A9P1BFF5_9DINO</name>
<evidence type="ECO:0000313" key="10">
    <source>
        <dbReference type="EMBL" id="CAL4759816.1"/>
    </source>
</evidence>
<evidence type="ECO:0000313" key="9">
    <source>
        <dbReference type="EMBL" id="CAL1125879.1"/>
    </source>
</evidence>
<feature type="transmembrane region" description="Helical" evidence="6">
    <location>
        <begin position="267"/>
        <end position="290"/>
    </location>
</feature>
<dbReference type="GO" id="GO:0016020">
    <property type="term" value="C:membrane"/>
    <property type="evidence" value="ECO:0007669"/>
    <property type="project" value="UniProtKB-SubCell"/>
</dbReference>
<feature type="transmembrane region" description="Helical" evidence="6">
    <location>
        <begin position="769"/>
        <end position="792"/>
    </location>
</feature>
<feature type="compositionally biased region" description="Low complexity" evidence="5">
    <location>
        <begin position="987"/>
        <end position="1015"/>
    </location>
</feature>
<feature type="region of interest" description="Disordered" evidence="5">
    <location>
        <begin position="948"/>
        <end position="1028"/>
    </location>
</feature>
<organism evidence="8">
    <name type="scientific">Cladocopium goreaui</name>
    <dbReference type="NCBI Taxonomy" id="2562237"/>
    <lineage>
        <taxon>Eukaryota</taxon>
        <taxon>Sar</taxon>
        <taxon>Alveolata</taxon>
        <taxon>Dinophyceae</taxon>
        <taxon>Suessiales</taxon>
        <taxon>Symbiodiniaceae</taxon>
        <taxon>Cladocopium</taxon>
    </lineage>
</organism>
<evidence type="ECO:0000256" key="4">
    <source>
        <dbReference type="ARBA" id="ARBA00023136"/>
    </source>
</evidence>
<evidence type="ECO:0000256" key="5">
    <source>
        <dbReference type="SAM" id="MobiDB-lite"/>
    </source>
</evidence>
<comment type="subcellular location">
    <subcellularLocation>
        <location evidence="1">Membrane</location>
        <topology evidence="1">Multi-pass membrane protein</topology>
    </subcellularLocation>
</comment>
<keyword evidence="4 6" id="KW-0472">Membrane</keyword>
<dbReference type="GO" id="GO:0015179">
    <property type="term" value="F:L-amino acid transmembrane transporter activity"/>
    <property type="evidence" value="ECO:0007669"/>
    <property type="project" value="TreeGrafter"/>
</dbReference>
<feature type="region of interest" description="Disordered" evidence="5">
    <location>
        <begin position="537"/>
        <end position="578"/>
    </location>
</feature>
<dbReference type="InterPro" id="IPR005821">
    <property type="entry name" value="Ion_trans_dom"/>
</dbReference>
<feature type="transmembrane region" description="Helical" evidence="6">
    <location>
        <begin position="484"/>
        <end position="509"/>
    </location>
</feature>
<accession>A0A9P1BFF5</accession>
<dbReference type="OrthoDB" id="1684102at2759"/>
<feature type="transmembrane region" description="Helical" evidence="6">
    <location>
        <begin position="632"/>
        <end position="650"/>
    </location>
</feature>
<dbReference type="InterPro" id="IPR002048">
    <property type="entry name" value="EF_hand_dom"/>
</dbReference>
<feature type="transmembrane region" description="Helical" evidence="6">
    <location>
        <begin position="343"/>
        <end position="366"/>
    </location>
</feature>
<dbReference type="Gene3D" id="1.20.120.350">
    <property type="entry name" value="Voltage-gated potassium channels. Chain C"/>
    <property type="match status" value="1"/>
</dbReference>
<feature type="transmembrane region" description="Helical" evidence="6">
    <location>
        <begin position="378"/>
        <end position="401"/>
    </location>
</feature>
<feature type="transmembrane region" description="Helical" evidence="6">
    <location>
        <begin position="670"/>
        <end position="692"/>
    </location>
</feature>